<sequence length="519" mass="55243">MTVGDVDADGDLDLLASNNDPNGTVSVRLNDGTGNFDGNQDVAVGLGPRSVAVGDLDNDGDLDFVTANYLSGTASVRLNQDQAQVPTITSLSPAAELPGMPVTITGTNFTNNSTVSFGGVPASSVALNSSTSLTAVVPAGAAVGNSPVVVSNSPGNDASNPAFTVLKVFDGTTSCLTSNGHEATGDGAWHYLLTAEGEVVAAIQDTRKSLGNVTVGLQAIEPTTPVRQDGRGHYYLDRNFVVTADISKFPNHTINMRFYGLTSEFARLQTVDPAVNYDNLKVTQYNSENNDEDCDFENNDFIYGESNVLAAPASTPGNDVPWFVAEVAVADHFSEFYLTGSSRPLPVELTSFTAEQHNAAVQLRWRTASEQNSAQFEVERSRDGRTFQTIGQVAAQGTSTRPSDYNFDDAKYPTGVTLLYYRLRQVDQDGTATYSPVRTVTLGDVARTLRVYPNPARNQLTVAGVAPGAMVELFDATGRRVLRITADENGSKELRLPDGLPAGVYLVRSGSQSSRLAVQ</sequence>
<keyword evidence="1" id="KW-0732">Signal</keyword>
<dbReference type="NCBIfam" id="TIGR04183">
    <property type="entry name" value="Por_Secre_tail"/>
    <property type="match status" value="1"/>
</dbReference>
<accession>A0ABY4G9T7</accession>
<dbReference type="EMBL" id="CP095061">
    <property type="protein sequence ID" value="UOQ67660.1"/>
    <property type="molecule type" value="Genomic_DNA"/>
</dbReference>
<evidence type="ECO:0000259" key="4">
    <source>
        <dbReference type="Pfam" id="PF18962"/>
    </source>
</evidence>
<dbReference type="Pfam" id="PF13517">
    <property type="entry name" value="FG-GAP_3"/>
    <property type="match status" value="1"/>
</dbReference>
<dbReference type="PANTHER" id="PTHR46580">
    <property type="entry name" value="SENSOR KINASE-RELATED"/>
    <property type="match status" value="1"/>
</dbReference>
<reference evidence="5" key="1">
    <citation type="submission" date="2022-04" db="EMBL/GenBank/DDBJ databases">
        <title>Hymenobacter sp. isolated from the air.</title>
        <authorList>
            <person name="Won M."/>
            <person name="Lee C.-M."/>
            <person name="Woen H.-Y."/>
            <person name="Kwon S.-W."/>
        </authorList>
    </citation>
    <scope>NUCLEOTIDE SEQUENCE</scope>
    <source>
        <strain evidence="5">5420S-77</strain>
    </source>
</reference>
<evidence type="ECO:0000313" key="5">
    <source>
        <dbReference type="EMBL" id="UOQ67660.1"/>
    </source>
</evidence>
<protein>
    <submittedName>
        <fullName evidence="5">FG-GAP-like repeat-containing protein</fullName>
    </submittedName>
</protein>
<dbReference type="InterPro" id="IPR026444">
    <property type="entry name" value="Secre_tail"/>
</dbReference>
<dbReference type="CDD" id="cd00603">
    <property type="entry name" value="IPT_PCSR"/>
    <property type="match status" value="1"/>
</dbReference>
<dbReference type="InterPro" id="IPR014756">
    <property type="entry name" value="Ig_E-set"/>
</dbReference>
<evidence type="ECO:0000313" key="6">
    <source>
        <dbReference type="Proteomes" id="UP000830401"/>
    </source>
</evidence>
<evidence type="ECO:0000259" key="3">
    <source>
        <dbReference type="Pfam" id="PF01833"/>
    </source>
</evidence>
<dbReference type="InterPro" id="IPR002909">
    <property type="entry name" value="IPT_dom"/>
</dbReference>
<dbReference type="InterPro" id="IPR013517">
    <property type="entry name" value="FG-GAP"/>
</dbReference>
<organism evidence="5 6">
    <name type="scientific">Hymenobacter volaticus</name>
    <dbReference type="NCBI Taxonomy" id="2932254"/>
    <lineage>
        <taxon>Bacteria</taxon>
        <taxon>Pseudomonadati</taxon>
        <taxon>Bacteroidota</taxon>
        <taxon>Cytophagia</taxon>
        <taxon>Cytophagales</taxon>
        <taxon>Hymenobacteraceae</taxon>
        <taxon>Hymenobacter</taxon>
    </lineage>
</organism>
<feature type="region of interest" description="Disordered" evidence="2">
    <location>
        <begin position="1"/>
        <end position="23"/>
    </location>
</feature>
<dbReference type="SUPFAM" id="SSF81296">
    <property type="entry name" value="E set domains"/>
    <property type="match status" value="1"/>
</dbReference>
<proteinExistence type="predicted"/>
<dbReference type="RefSeq" id="WP_245123537.1">
    <property type="nucleotide sequence ID" value="NZ_CP095061.1"/>
</dbReference>
<dbReference type="Gene3D" id="2.60.40.10">
    <property type="entry name" value="Immunoglobulins"/>
    <property type="match status" value="2"/>
</dbReference>
<feature type="compositionally biased region" description="Acidic residues" evidence="2">
    <location>
        <begin position="1"/>
        <end position="12"/>
    </location>
</feature>
<dbReference type="Pfam" id="PF01833">
    <property type="entry name" value="TIG"/>
    <property type="match status" value="1"/>
</dbReference>
<feature type="domain" description="Secretion system C-terminal sorting" evidence="4">
    <location>
        <begin position="451"/>
        <end position="513"/>
    </location>
</feature>
<evidence type="ECO:0000256" key="1">
    <source>
        <dbReference type="ARBA" id="ARBA00022729"/>
    </source>
</evidence>
<dbReference type="Pfam" id="PF18962">
    <property type="entry name" value="Por_Secre_tail"/>
    <property type="match status" value="1"/>
</dbReference>
<dbReference type="SUPFAM" id="SSF69318">
    <property type="entry name" value="Integrin alpha N-terminal domain"/>
    <property type="match status" value="1"/>
</dbReference>
<dbReference type="Proteomes" id="UP000830401">
    <property type="component" value="Chromosome"/>
</dbReference>
<evidence type="ECO:0000256" key="2">
    <source>
        <dbReference type="SAM" id="MobiDB-lite"/>
    </source>
</evidence>
<dbReference type="InterPro" id="IPR013783">
    <property type="entry name" value="Ig-like_fold"/>
</dbReference>
<feature type="domain" description="IPT/TIG" evidence="3">
    <location>
        <begin position="86"/>
        <end position="160"/>
    </location>
</feature>
<keyword evidence="6" id="KW-1185">Reference proteome</keyword>
<gene>
    <name evidence="5" type="ORF">MUN86_07300</name>
</gene>
<dbReference type="InterPro" id="IPR028994">
    <property type="entry name" value="Integrin_alpha_N"/>
</dbReference>
<dbReference type="PANTHER" id="PTHR46580:SF2">
    <property type="entry name" value="MAM DOMAIN-CONTAINING PROTEIN"/>
    <property type="match status" value="1"/>
</dbReference>
<name>A0ABY4G9T7_9BACT</name>